<dbReference type="EMBL" id="CM001488">
    <property type="protein sequence ID" value="EIM64997.1"/>
    <property type="molecule type" value="Genomic_DNA"/>
</dbReference>
<dbReference type="HOGENOM" id="CLU_2179608_0_0_7"/>
<protein>
    <submittedName>
        <fullName evidence="1">Uncharacterized protein</fullName>
    </submittedName>
</protein>
<organism evidence="1 2">
    <name type="scientific">Desulfobacter postgatei 2ac9</name>
    <dbReference type="NCBI Taxonomy" id="879212"/>
    <lineage>
        <taxon>Bacteria</taxon>
        <taxon>Pseudomonadati</taxon>
        <taxon>Thermodesulfobacteriota</taxon>
        <taxon>Desulfobacteria</taxon>
        <taxon>Desulfobacterales</taxon>
        <taxon>Desulfobacteraceae</taxon>
        <taxon>Desulfobacter</taxon>
    </lineage>
</organism>
<name>I5B684_9BACT</name>
<reference evidence="1 2" key="1">
    <citation type="submission" date="2011-09" db="EMBL/GenBank/DDBJ databases">
        <authorList>
            <consortium name="US DOE Joint Genome Institute (JGI-PGF)"/>
            <person name="Lucas S."/>
            <person name="Han J."/>
            <person name="Lapidus A."/>
            <person name="Cheng J.-F."/>
            <person name="Goodwin L."/>
            <person name="Pitluck S."/>
            <person name="Peters L."/>
            <person name="Land M.L."/>
            <person name="Hauser L."/>
            <person name="Orellana R."/>
            <person name="Lovley D."/>
            <person name="Woyke T.J."/>
        </authorList>
    </citation>
    <scope>NUCLEOTIDE SEQUENCE [LARGE SCALE GENOMIC DNA]</scope>
    <source>
        <strain evidence="1 2">2ac9</strain>
    </source>
</reference>
<accession>I5B684</accession>
<sequence>MAKRVKIPEMMSLMRIIMMWPDAGGIGGGIGHPMSENGEDETPQLPVEYTARNNCHRIDSFRLNAGAKVSAKALLPDVANPCLRLMTGTGQCPVPEHLFGQTAEAKPTE</sequence>
<keyword evidence="2" id="KW-1185">Reference proteome</keyword>
<reference evidence="1 2" key="2">
    <citation type="submission" date="2012-02" db="EMBL/GenBank/DDBJ databases">
        <title>Improved High-Quality Draft sequence of Desulfobacter postgatei 2ac9.</title>
        <authorList>
            <consortium name="US DOE Joint Genome Institute"/>
            <person name="Lucas S."/>
            <person name="Han J."/>
            <person name="Lapidus A."/>
            <person name="Cheng J.-F."/>
            <person name="Goodwin L."/>
            <person name="Pitluck S."/>
            <person name="Peters L."/>
            <person name="Ovchinnikova G."/>
            <person name="Held B."/>
            <person name="Detter J.C."/>
            <person name="Han C."/>
            <person name="Tapia R."/>
            <person name="Land M."/>
            <person name="Hauser L."/>
            <person name="Kyrpides N."/>
            <person name="Ivanova N."/>
            <person name="Pagani I."/>
            <person name="Orellana R."/>
            <person name="Lovley D."/>
            <person name="Woyke T."/>
        </authorList>
    </citation>
    <scope>NUCLEOTIDE SEQUENCE [LARGE SCALE GENOMIC DNA]</scope>
    <source>
        <strain evidence="1 2">2ac9</strain>
    </source>
</reference>
<evidence type="ECO:0000313" key="1">
    <source>
        <dbReference type="EMBL" id="EIM64997.1"/>
    </source>
</evidence>
<gene>
    <name evidence="1" type="ORF">DespoDRAFT_03211</name>
</gene>
<proteinExistence type="predicted"/>
<dbReference type="AlphaFoldDB" id="I5B684"/>
<evidence type="ECO:0000313" key="2">
    <source>
        <dbReference type="Proteomes" id="UP000005778"/>
    </source>
</evidence>
<dbReference type="Proteomes" id="UP000005778">
    <property type="component" value="Chromosome"/>
</dbReference>